<dbReference type="Proteomes" id="UP000071561">
    <property type="component" value="Chromosome"/>
</dbReference>
<keyword evidence="3" id="KW-1185">Reference proteome</keyword>
<protein>
    <recommendedName>
        <fullName evidence="4">Carboxypeptidase-like protein</fullName>
    </recommendedName>
</protein>
<dbReference type="SUPFAM" id="SSF49464">
    <property type="entry name" value="Carboxypeptidase regulatory domain-like"/>
    <property type="match status" value="1"/>
</dbReference>
<name>A0A127VFX1_9SPHI</name>
<gene>
    <name evidence="2" type="ORF">AY601_3348</name>
</gene>
<reference evidence="2 3" key="1">
    <citation type="submission" date="2016-03" db="EMBL/GenBank/DDBJ databases">
        <title>Complete genome sequence of Pedobacter cryoconitis PAMC 27485.</title>
        <authorList>
            <person name="Lee J."/>
            <person name="Kim O.-S."/>
        </authorList>
    </citation>
    <scope>NUCLEOTIDE SEQUENCE [LARGE SCALE GENOMIC DNA]</scope>
    <source>
        <strain evidence="2 3">PAMC 27485</strain>
    </source>
</reference>
<feature type="chain" id="PRO_5007280564" description="Carboxypeptidase-like protein" evidence="1">
    <location>
        <begin position="20"/>
        <end position="262"/>
    </location>
</feature>
<evidence type="ECO:0000256" key="1">
    <source>
        <dbReference type="SAM" id="SignalP"/>
    </source>
</evidence>
<sequence precursor="true">MKFIFTLALVFSFSCQLFAQRILGTVIDKDTRAPVENATVTTSYGIVFTNPKGEFGLSDINAGEVVKVSRANYVTSYFTLKANKGAVVVLLEAVPFILQEVQIEAKNKYEFDSLRYRQEFLSVFAYKSPGVKDIFISKSAYVRSPRFTENNRNTMSTAAIAGVDVLQVINLFGKNKAPMSRLQKRLLVGEDNNYVDKVFSKSKISRVTSLKGEPLQRFIDKYRPSRTEAMEMSDYEMIIYIKKSYSEFTKNNSGENLPALIK</sequence>
<keyword evidence="1" id="KW-0732">Signal</keyword>
<dbReference type="RefSeq" id="WP_068403042.1">
    <property type="nucleotide sequence ID" value="NZ_CP014504.1"/>
</dbReference>
<dbReference type="OrthoDB" id="714262at2"/>
<accession>A0A127VFX1</accession>
<dbReference type="InterPro" id="IPR008969">
    <property type="entry name" value="CarboxyPept-like_regulatory"/>
</dbReference>
<proteinExistence type="predicted"/>
<dbReference type="EMBL" id="CP014504">
    <property type="protein sequence ID" value="AMQ00216.1"/>
    <property type="molecule type" value="Genomic_DNA"/>
</dbReference>
<evidence type="ECO:0008006" key="4">
    <source>
        <dbReference type="Google" id="ProtNLM"/>
    </source>
</evidence>
<dbReference type="PROSITE" id="PS51257">
    <property type="entry name" value="PROKAR_LIPOPROTEIN"/>
    <property type="match status" value="1"/>
</dbReference>
<organism evidence="2 3">
    <name type="scientific">Pedobacter cryoconitis</name>
    <dbReference type="NCBI Taxonomy" id="188932"/>
    <lineage>
        <taxon>Bacteria</taxon>
        <taxon>Pseudomonadati</taxon>
        <taxon>Bacteroidota</taxon>
        <taxon>Sphingobacteriia</taxon>
        <taxon>Sphingobacteriales</taxon>
        <taxon>Sphingobacteriaceae</taxon>
        <taxon>Pedobacter</taxon>
    </lineage>
</organism>
<dbReference type="AlphaFoldDB" id="A0A127VFX1"/>
<feature type="signal peptide" evidence="1">
    <location>
        <begin position="1"/>
        <end position="19"/>
    </location>
</feature>
<dbReference type="KEGG" id="pcm:AY601_3348"/>
<evidence type="ECO:0000313" key="3">
    <source>
        <dbReference type="Proteomes" id="UP000071561"/>
    </source>
</evidence>
<evidence type="ECO:0000313" key="2">
    <source>
        <dbReference type="EMBL" id="AMQ00216.1"/>
    </source>
</evidence>
<dbReference type="PATRIC" id="fig|188932.3.peg.3483"/>